<organism evidence="2 3">
    <name type="scientific">Rhizorhabdus wittichii</name>
    <dbReference type="NCBI Taxonomy" id="160791"/>
    <lineage>
        <taxon>Bacteria</taxon>
        <taxon>Pseudomonadati</taxon>
        <taxon>Pseudomonadota</taxon>
        <taxon>Alphaproteobacteria</taxon>
        <taxon>Sphingomonadales</taxon>
        <taxon>Sphingomonadaceae</taxon>
        <taxon>Rhizorhabdus</taxon>
    </lineage>
</organism>
<dbReference type="EMBL" id="CP059319">
    <property type="protein sequence ID" value="QTH21429.1"/>
    <property type="molecule type" value="Genomic_DNA"/>
</dbReference>
<dbReference type="InterPro" id="IPR013096">
    <property type="entry name" value="Cupin_2"/>
</dbReference>
<dbReference type="Pfam" id="PF07883">
    <property type="entry name" value="Cupin_2"/>
    <property type="match status" value="1"/>
</dbReference>
<evidence type="ECO:0000313" key="3">
    <source>
        <dbReference type="Proteomes" id="UP000664914"/>
    </source>
</evidence>
<dbReference type="Proteomes" id="UP000664914">
    <property type="component" value="Chromosome"/>
</dbReference>
<protein>
    <submittedName>
        <fullName evidence="2">Cupin domain-containing protein</fullName>
    </submittedName>
</protein>
<evidence type="ECO:0000313" key="2">
    <source>
        <dbReference type="EMBL" id="QTH21429.1"/>
    </source>
</evidence>
<gene>
    <name evidence="2" type="ORF">HRJ34_24440</name>
</gene>
<reference evidence="2" key="2">
    <citation type="submission" date="2021-04" db="EMBL/GenBank/DDBJ databases">
        <title>Isolation and genomic analysis of the ibuprofen-degrading bacterium Sphingomonas strain MPO218.</title>
        <authorList>
            <person name="Aulestia M."/>
            <person name="Flores A."/>
            <person name="Mangas E.L."/>
            <person name="Perez-Pulido A.J."/>
            <person name="Santero E."/>
            <person name="Camacho E.M."/>
        </authorList>
    </citation>
    <scope>NUCLEOTIDE SEQUENCE</scope>
    <source>
        <strain evidence="2">MPO218</strain>
    </source>
</reference>
<dbReference type="SUPFAM" id="SSF51182">
    <property type="entry name" value="RmlC-like cupins"/>
    <property type="match status" value="1"/>
</dbReference>
<dbReference type="AlphaFoldDB" id="A0A975D213"/>
<proteinExistence type="predicted"/>
<name>A0A975D213_9SPHN</name>
<dbReference type="CDD" id="cd20299">
    <property type="entry name" value="cupin_YP766765-like"/>
    <property type="match status" value="1"/>
</dbReference>
<accession>A0A975D213</accession>
<evidence type="ECO:0000259" key="1">
    <source>
        <dbReference type="Pfam" id="PF07883"/>
    </source>
</evidence>
<feature type="domain" description="Cupin type-2" evidence="1">
    <location>
        <begin position="40"/>
        <end position="107"/>
    </location>
</feature>
<sequence length="120" mass="12885">MKVTRFDAAEAYFPAGHVDMRCYRLQGRDGAVEPAMLLNLCHFLPGGSTGSAASPAEKLYLVLEGELTVSSGGREELLGPWDSCRIAPGEARLIENRSHRPASILLVMTNADAAPKGRSD</sequence>
<dbReference type="InterPro" id="IPR014710">
    <property type="entry name" value="RmlC-like_jellyroll"/>
</dbReference>
<reference evidence="2" key="1">
    <citation type="submission" date="2020-07" db="EMBL/GenBank/DDBJ databases">
        <authorList>
            <person name="Camacho E."/>
        </authorList>
    </citation>
    <scope>NUCLEOTIDE SEQUENCE</scope>
    <source>
        <strain evidence="2">MPO218</strain>
    </source>
</reference>
<dbReference type="RefSeq" id="WP_016744947.1">
    <property type="nucleotide sequence ID" value="NZ_CP059319.1"/>
</dbReference>
<dbReference type="InterPro" id="IPR011051">
    <property type="entry name" value="RmlC_Cupin_sf"/>
</dbReference>
<dbReference type="Gene3D" id="2.60.120.10">
    <property type="entry name" value="Jelly Rolls"/>
    <property type="match status" value="1"/>
</dbReference>